<keyword evidence="2" id="KW-1185">Reference proteome</keyword>
<evidence type="ECO:0000313" key="2">
    <source>
        <dbReference type="Proteomes" id="UP000009138"/>
    </source>
</evidence>
<evidence type="ECO:0000313" key="1">
    <source>
        <dbReference type="EMBL" id="EIE80426.1"/>
    </source>
</evidence>
<dbReference type="VEuPathDB" id="FungiDB:RO3G_05131"/>
<sequence length="151" mass="17457">MQSVITSTFSGVFFPHSIEFDRINEKSYFLLYEPYMAVKVVANLNLVQDMIHGYDSEWDITRASERKEPLALLATGLMKQKPTMRAFLGRVMEEKFHMQAFALTIIPGIPFVPERLKELIHPEVAPVQLGEGVKEGYFYVNLSMNTRFHRK</sequence>
<dbReference type="EMBL" id="CH476734">
    <property type="protein sequence ID" value="EIE80426.1"/>
    <property type="molecule type" value="Genomic_DNA"/>
</dbReference>
<proteinExistence type="predicted"/>
<organism evidence="1 2">
    <name type="scientific">Rhizopus delemar (strain RA 99-880 / ATCC MYA-4621 / FGSC 9543 / NRRL 43880)</name>
    <name type="common">Mucormycosis agent</name>
    <name type="synonym">Rhizopus arrhizus var. delemar</name>
    <dbReference type="NCBI Taxonomy" id="246409"/>
    <lineage>
        <taxon>Eukaryota</taxon>
        <taxon>Fungi</taxon>
        <taxon>Fungi incertae sedis</taxon>
        <taxon>Mucoromycota</taxon>
        <taxon>Mucoromycotina</taxon>
        <taxon>Mucoromycetes</taxon>
        <taxon>Mucorales</taxon>
        <taxon>Mucorineae</taxon>
        <taxon>Rhizopodaceae</taxon>
        <taxon>Rhizopus</taxon>
    </lineage>
</organism>
<reference evidence="1 2" key="1">
    <citation type="journal article" date="2009" name="PLoS Genet.">
        <title>Genomic analysis of the basal lineage fungus Rhizopus oryzae reveals a whole-genome duplication.</title>
        <authorList>
            <person name="Ma L.-J."/>
            <person name="Ibrahim A.S."/>
            <person name="Skory C."/>
            <person name="Grabherr M.G."/>
            <person name="Burger G."/>
            <person name="Butler M."/>
            <person name="Elias M."/>
            <person name="Idnurm A."/>
            <person name="Lang B.F."/>
            <person name="Sone T."/>
            <person name="Abe A."/>
            <person name="Calvo S.E."/>
            <person name="Corrochano L.M."/>
            <person name="Engels R."/>
            <person name="Fu J."/>
            <person name="Hansberg W."/>
            <person name="Kim J.-M."/>
            <person name="Kodira C.D."/>
            <person name="Koehrsen M.J."/>
            <person name="Liu B."/>
            <person name="Miranda-Saavedra D."/>
            <person name="O'Leary S."/>
            <person name="Ortiz-Castellanos L."/>
            <person name="Poulter R."/>
            <person name="Rodriguez-Romero J."/>
            <person name="Ruiz-Herrera J."/>
            <person name="Shen Y.-Q."/>
            <person name="Zeng Q."/>
            <person name="Galagan J."/>
            <person name="Birren B.W."/>
            <person name="Cuomo C.A."/>
            <person name="Wickes B.L."/>
        </authorList>
    </citation>
    <scope>NUCLEOTIDE SEQUENCE [LARGE SCALE GENOMIC DNA]</scope>
    <source>
        <strain evidence="2">RA 99-880 / ATCC MYA-4621 / FGSC 9543 / NRRL 43880</strain>
    </source>
</reference>
<protein>
    <submittedName>
        <fullName evidence="1">Uncharacterized protein</fullName>
    </submittedName>
</protein>
<dbReference type="OrthoDB" id="2274890at2759"/>
<gene>
    <name evidence="1" type="ORF">RO3G_05131</name>
</gene>
<name>I1BW46_RHIO9</name>
<accession>I1BW46</accession>
<dbReference type="InParanoid" id="I1BW46"/>
<dbReference type="GeneID" id="93612102"/>
<dbReference type="RefSeq" id="XP_067515822.1">
    <property type="nucleotide sequence ID" value="XM_067659721.1"/>
</dbReference>
<dbReference type="Proteomes" id="UP000009138">
    <property type="component" value="Unassembled WGS sequence"/>
</dbReference>
<dbReference type="AlphaFoldDB" id="I1BW46"/>